<reference evidence="7 10" key="2">
    <citation type="submission" date="2020-07" db="EMBL/GenBank/DDBJ databases">
        <title>Sequencing the genomes of 1000 actinobacteria strains.</title>
        <authorList>
            <person name="Klenk H.-P."/>
        </authorList>
    </citation>
    <scope>NUCLEOTIDE SEQUENCE [LARGE SCALE GENOMIC DNA]</scope>
    <source>
        <strain evidence="7 10">DSM 45117</strain>
    </source>
</reference>
<dbReference type="GO" id="GO:0003700">
    <property type="term" value="F:DNA-binding transcription factor activity"/>
    <property type="evidence" value="ECO:0007669"/>
    <property type="project" value="TreeGrafter"/>
</dbReference>
<feature type="DNA-binding region" description="H-T-H motif" evidence="4">
    <location>
        <begin position="50"/>
        <end position="69"/>
    </location>
</feature>
<dbReference type="EMBL" id="FOOI01000016">
    <property type="protein sequence ID" value="SFH38427.1"/>
    <property type="molecule type" value="Genomic_DNA"/>
</dbReference>
<feature type="region of interest" description="Disordered" evidence="5">
    <location>
        <begin position="1"/>
        <end position="28"/>
    </location>
</feature>
<evidence type="ECO:0000256" key="4">
    <source>
        <dbReference type="PROSITE-ProRule" id="PRU00335"/>
    </source>
</evidence>
<accession>A0A1I2ZKP1</accession>
<dbReference type="PRINTS" id="PR00455">
    <property type="entry name" value="HTHTETR"/>
</dbReference>
<gene>
    <name evidence="7" type="ORF">FHR37_000906</name>
    <name evidence="8" type="ORF">SAMN05421678_116168</name>
</gene>
<dbReference type="GO" id="GO:0000976">
    <property type="term" value="F:transcription cis-regulatory region binding"/>
    <property type="evidence" value="ECO:0007669"/>
    <property type="project" value="TreeGrafter"/>
</dbReference>
<protein>
    <submittedName>
        <fullName evidence="7">AcrR family transcriptional regulator</fullName>
    </submittedName>
    <submittedName>
        <fullName evidence="8">DNA-binding transcriptional regulator, AcrR family</fullName>
    </submittedName>
</protein>
<dbReference type="Proteomes" id="UP000199052">
    <property type="component" value="Unassembled WGS sequence"/>
</dbReference>
<evidence type="ECO:0000313" key="8">
    <source>
        <dbReference type="EMBL" id="SFH38427.1"/>
    </source>
</evidence>
<feature type="compositionally biased region" description="Low complexity" evidence="5">
    <location>
        <begin position="1"/>
        <end position="18"/>
    </location>
</feature>
<proteinExistence type="predicted"/>
<dbReference type="PROSITE" id="PS50977">
    <property type="entry name" value="HTH_TETR_2"/>
    <property type="match status" value="1"/>
</dbReference>
<sequence>MPSAKSTKPSSAKPASAKQGEPISRGAGARQRVLRAALEVLDEHGLPGFTMEAVARRANAGKATLYRHWDSAGALLIDAMDATFQPFPVPDTGQVETDLAHLLTAFVRLLEETPFPRLLAAFVDAAERDPALAALHADLTERRREPVLVVLDRARERGQLPDHLDAELVTDLLTSPFFYRRFVAHRPIPDGMVDDVIAHVLGTRISAGRRKSS</sequence>
<feature type="domain" description="HTH tetR-type" evidence="6">
    <location>
        <begin position="27"/>
        <end position="87"/>
    </location>
</feature>
<dbReference type="AlphaFoldDB" id="A0A1I2ZKP1"/>
<evidence type="ECO:0000256" key="1">
    <source>
        <dbReference type="ARBA" id="ARBA00023015"/>
    </source>
</evidence>
<dbReference type="InterPro" id="IPR009057">
    <property type="entry name" value="Homeodomain-like_sf"/>
</dbReference>
<evidence type="ECO:0000313" key="7">
    <source>
        <dbReference type="EMBL" id="NYH82055.1"/>
    </source>
</evidence>
<evidence type="ECO:0000259" key="6">
    <source>
        <dbReference type="PROSITE" id="PS50977"/>
    </source>
</evidence>
<dbReference type="InterPro" id="IPR011075">
    <property type="entry name" value="TetR_C"/>
</dbReference>
<keyword evidence="3" id="KW-0804">Transcription</keyword>
<dbReference type="InterPro" id="IPR036271">
    <property type="entry name" value="Tet_transcr_reg_TetR-rel_C_sf"/>
</dbReference>
<dbReference type="InterPro" id="IPR050109">
    <property type="entry name" value="HTH-type_TetR-like_transc_reg"/>
</dbReference>
<dbReference type="EMBL" id="JACBZA010000001">
    <property type="protein sequence ID" value="NYH82055.1"/>
    <property type="molecule type" value="Genomic_DNA"/>
</dbReference>
<evidence type="ECO:0000256" key="3">
    <source>
        <dbReference type="ARBA" id="ARBA00023163"/>
    </source>
</evidence>
<dbReference type="SUPFAM" id="SSF48498">
    <property type="entry name" value="Tetracyclin repressor-like, C-terminal domain"/>
    <property type="match status" value="1"/>
</dbReference>
<reference evidence="8 9" key="1">
    <citation type="submission" date="2016-10" db="EMBL/GenBank/DDBJ databases">
        <authorList>
            <person name="de Groot N.N."/>
        </authorList>
    </citation>
    <scope>NUCLEOTIDE SEQUENCE [LARGE SCALE GENOMIC DNA]</scope>
    <source>
        <strain evidence="8 9">CPCC 202808</strain>
    </source>
</reference>
<dbReference type="STRING" id="504797.SAMN05421678_116168"/>
<keyword evidence="10" id="KW-1185">Reference proteome</keyword>
<organism evidence="8 9">
    <name type="scientific">Actinopolymorpha cephalotaxi</name>
    <dbReference type="NCBI Taxonomy" id="504797"/>
    <lineage>
        <taxon>Bacteria</taxon>
        <taxon>Bacillati</taxon>
        <taxon>Actinomycetota</taxon>
        <taxon>Actinomycetes</taxon>
        <taxon>Propionibacteriales</taxon>
        <taxon>Actinopolymorphaceae</taxon>
        <taxon>Actinopolymorpha</taxon>
    </lineage>
</organism>
<keyword evidence="1" id="KW-0805">Transcription regulation</keyword>
<dbReference type="PANTHER" id="PTHR30055:SF148">
    <property type="entry name" value="TETR-FAMILY TRANSCRIPTIONAL REGULATOR"/>
    <property type="match status" value="1"/>
</dbReference>
<dbReference type="SUPFAM" id="SSF46689">
    <property type="entry name" value="Homeodomain-like"/>
    <property type="match status" value="1"/>
</dbReference>
<dbReference type="Pfam" id="PF16859">
    <property type="entry name" value="TetR_C_11"/>
    <property type="match status" value="1"/>
</dbReference>
<dbReference type="Proteomes" id="UP000533017">
    <property type="component" value="Unassembled WGS sequence"/>
</dbReference>
<dbReference type="Gene3D" id="1.10.357.10">
    <property type="entry name" value="Tetracycline Repressor, domain 2"/>
    <property type="match status" value="1"/>
</dbReference>
<name>A0A1I2ZKP1_9ACTN</name>
<dbReference type="PANTHER" id="PTHR30055">
    <property type="entry name" value="HTH-TYPE TRANSCRIPTIONAL REGULATOR RUTR"/>
    <property type="match status" value="1"/>
</dbReference>
<dbReference type="Gene3D" id="1.10.10.60">
    <property type="entry name" value="Homeodomain-like"/>
    <property type="match status" value="1"/>
</dbReference>
<evidence type="ECO:0000313" key="9">
    <source>
        <dbReference type="Proteomes" id="UP000199052"/>
    </source>
</evidence>
<evidence type="ECO:0000256" key="5">
    <source>
        <dbReference type="SAM" id="MobiDB-lite"/>
    </source>
</evidence>
<evidence type="ECO:0000256" key="2">
    <source>
        <dbReference type="ARBA" id="ARBA00023125"/>
    </source>
</evidence>
<dbReference type="InterPro" id="IPR001647">
    <property type="entry name" value="HTH_TetR"/>
</dbReference>
<dbReference type="RefSeq" id="WP_175542742.1">
    <property type="nucleotide sequence ID" value="NZ_FOOI01000016.1"/>
</dbReference>
<dbReference type="Pfam" id="PF00440">
    <property type="entry name" value="TetR_N"/>
    <property type="match status" value="1"/>
</dbReference>
<evidence type="ECO:0000313" key="10">
    <source>
        <dbReference type="Proteomes" id="UP000533017"/>
    </source>
</evidence>
<keyword evidence="2 4" id="KW-0238">DNA-binding</keyword>